<feature type="region of interest" description="Disordered" evidence="1">
    <location>
        <begin position="151"/>
        <end position="171"/>
    </location>
</feature>
<dbReference type="CDD" id="cd23659">
    <property type="entry name" value="USP_At3g01520-like"/>
    <property type="match status" value="1"/>
</dbReference>
<dbReference type="Proteomes" id="UP001164746">
    <property type="component" value="Chromosome 14"/>
</dbReference>
<dbReference type="InterPro" id="IPR006016">
    <property type="entry name" value="UspA"/>
</dbReference>
<dbReference type="InterPro" id="IPR014729">
    <property type="entry name" value="Rossmann-like_a/b/a_fold"/>
</dbReference>
<feature type="domain" description="UspA" evidence="2">
    <location>
        <begin position="7"/>
        <end position="149"/>
    </location>
</feature>
<gene>
    <name evidence="3" type="ORF">MAR_011104</name>
</gene>
<dbReference type="Gene3D" id="3.40.50.620">
    <property type="entry name" value="HUPs"/>
    <property type="match status" value="1"/>
</dbReference>
<organism evidence="3 4">
    <name type="scientific">Mya arenaria</name>
    <name type="common">Soft-shell clam</name>
    <dbReference type="NCBI Taxonomy" id="6604"/>
    <lineage>
        <taxon>Eukaryota</taxon>
        <taxon>Metazoa</taxon>
        <taxon>Spiralia</taxon>
        <taxon>Lophotrochozoa</taxon>
        <taxon>Mollusca</taxon>
        <taxon>Bivalvia</taxon>
        <taxon>Autobranchia</taxon>
        <taxon>Heteroconchia</taxon>
        <taxon>Euheterodonta</taxon>
        <taxon>Imparidentia</taxon>
        <taxon>Neoheterodontei</taxon>
        <taxon>Myida</taxon>
        <taxon>Myoidea</taxon>
        <taxon>Myidae</taxon>
        <taxon>Mya</taxon>
    </lineage>
</organism>
<evidence type="ECO:0000313" key="4">
    <source>
        <dbReference type="Proteomes" id="UP001164746"/>
    </source>
</evidence>
<feature type="compositionally biased region" description="Basic residues" evidence="1">
    <location>
        <begin position="152"/>
        <end position="162"/>
    </location>
</feature>
<name>A0ABY7FT65_MYAAR</name>
<evidence type="ECO:0000313" key="3">
    <source>
        <dbReference type="EMBL" id="WAR25400.1"/>
    </source>
</evidence>
<dbReference type="SUPFAM" id="SSF52402">
    <property type="entry name" value="Adenine nucleotide alpha hydrolases-like"/>
    <property type="match status" value="1"/>
</dbReference>
<accession>A0ABY7FT65</accession>
<sequence length="171" mass="19639">MTSQDEKRVLIAMDGSSYCDYAFNWYMTKVRQPGDFVVLFHSVEFHTLTTMPMGVGSADLLTRMIEEEKAHAEQYLQKLTDKMKDNGLHGKVKQTTGPPRSEILRVAEEENVDLILMGCRGMGKVRRTFLGSVSDHVLHHSHVPVLVCRHKEDHHHHHKHGHHEPQKEVKT</sequence>
<keyword evidence="4" id="KW-1185">Reference proteome</keyword>
<protein>
    <submittedName>
        <fullName evidence="3">Y1388-like protein</fullName>
    </submittedName>
</protein>
<dbReference type="EMBL" id="CP111025">
    <property type="protein sequence ID" value="WAR25400.1"/>
    <property type="molecule type" value="Genomic_DNA"/>
</dbReference>
<dbReference type="InterPro" id="IPR006015">
    <property type="entry name" value="Universal_stress_UspA"/>
</dbReference>
<dbReference type="PANTHER" id="PTHR46989:SF3">
    <property type="entry name" value="USPA DOMAIN-CONTAINING PROTEIN"/>
    <property type="match status" value="1"/>
</dbReference>
<dbReference type="PANTHER" id="PTHR46989">
    <property type="entry name" value="USP DOMAIN-CONTAINING PROTEIN"/>
    <property type="match status" value="1"/>
</dbReference>
<proteinExistence type="predicted"/>
<evidence type="ECO:0000256" key="1">
    <source>
        <dbReference type="SAM" id="MobiDB-lite"/>
    </source>
</evidence>
<dbReference type="Pfam" id="PF00582">
    <property type="entry name" value="Usp"/>
    <property type="match status" value="1"/>
</dbReference>
<reference evidence="3" key="1">
    <citation type="submission" date="2022-11" db="EMBL/GenBank/DDBJ databases">
        <title>Centuries of genome instability and evolution in soft-shell clam transmissible cancer (bioRxiv).</title>
        <authorList>
            <person name="Hart S.F.M."/>
            <person name="Yonemitsu M.A."/>
            <person name="Giersch R.M."/>
            <person name="Beal B.F."/>
            <person name="Arriagada G."/>
            <person name="Davis B.W."/>
            <person name="Ostrander E.A."/>
            <person name="Goff S.P."/>
            <person name="Metzger M.J."/>
        </authorList>
    </citation>
    <scope>NUCLEOTIDE SEQUENCE</scope>
    <source>
        <strain evidence="3">MELC-2E11</strain>
        <tissue evidence="3">Siphon/mantle</tissue>
    </source>
</reference>
<dbReference type="PRINTS" id="PR01438">
    <property type="entry name" value="UNVRSLSTRESS"/>
</dbReference>
<evidence type="ECO:0000259" key="2">
    <source>
        <dbReference type="Pfam" id="PF00582"/>
    </source>
</evidence>